<dbReference type="PATRIC" id="fig|270351.10.peg.4462"/>
<feature type="region of interest" description="Disordered" evidence="1">
    <location>
        <begin position="487"/>
        <end position="511"/>
    </location>
</feature>
<dbReference type="Proteomes" id="UP000061432">
    <property type="component" value="Chromosome"/>
</dbReference>
<reference evidence="3" key="2">
    <citation type="submission" date="2015-01" db="EMBL/GenBank/DDBJ databases">
        <title>Complete genome sequence of Methylobacterium aquaticum strain 22A.</title>
        <authorList>
            <person name="Tani A."/>
            <person name="Ogura Y."/>
            <person name="Hayashi T."/>
        </authorList>
    </citation>
    <scope>NUCLEOTIDE SEQUENCE [LARGE SCALE GENOMIC DNA]</scope>
    <source>
        <strain evidence="3">MA-22A</strain>
    </source>
</reference>
<feature type="compositionally biased region" description="Basic and acidic residues" evidence="1">
    <location>
        <begin position="487"/>
        <end position="498"/>
    </location>
</feature>
<evidence type="ECO:0000256" key="1">
    <source>
        <dbReference type="SAM" id="MobiDB-lite"/>
    </source>
</evidence>
<evidence type="ECO:0000313" key="2">
    <source>
        <dbReference type="EMBL" id="BAQ47594.1"/>
    </source>
</evidence>
<reference evidence="2 3" key="1">
    <citation type="journal article" date="2015" name="Genome Announc.">
        <title>Complete Genome Sequence of Methylobacterium aquaticum Strain 22A, Isolated from Racomitrium japonicum Moss.</title>
        <authorList>
            <person name="Tani A."/>
            <person name="Ogura Y."/>
            <person name="Hayashi T."/>
            <person name="Kimbara K."/>
        </authorList>
    </citation>
    <scope>NUCLEOTIDE SEQUENCE [LARGE SCALE GENOMIC DNA]</scope>
    <source>
        <strain evidence="2 3">MA-22A</strain>
    </source>
</reference>
<protein>
    <recommendedName>
        <fullName evidence="4">RepB-like DNA primase domain-containing protein</fullName>
    </recommendedName>
</protein>
<dbReference type="AlphaFoldDB" id="A0A0C6FQM0"/>
<evidence type="ECO:0008006" key="4">
    <source>
        <dbReference type="Google" id="ProtNLM"/>
    </source>
</evidence>
<sequence length="597" mass="66397">MLVLGRRDSEWVVGRNGTRVERKVYLQAGATTDELVRTVESFDDGVGEILVAMSSFRPRGALGADYHSWPDKSLPNLLHLRAVWCECDCYKRGDYQHRPSHELVWDILDRCHQSRIPAPSYVVASGRGLHIVWLTEAVPSIALPAWRAVQKRLLSVFSDMGSDENAAAPTGNLRLVGTSNRRLDVRMIWPATVGQIERYTFRALAAEILPYSPEECREYRSKAKERKAARRQPNAVPGASGKRGGGGLTAETYRNAIESDLWKLLDHRYPAGAPVARTEEDDGSHGRFLFAFARLWACRLGADALKAEVEAHAKRLGYRRPADAVREAGTVIRKRRALDARQAGGEARKTFFYRFGPQVLVHDFRIDEATARALDLRILRPLSMIAERAAERQAKARIARGAKPRATAQAERLALGHQAIALREAEGLSRPQLCERLGVKATLLDKAIREAKAKAEAPRVSSRYIEIAPEAVPALEATDAPSYTPFVRDEAPPHEDTRPVTPPEAGGPSHVGMVVKRITPFLTEYRSATEAYDIVRVKVGREWIESRSELPLAPASHVPSRPATEADDAMVIDVLGRVAAEEAEERRRAKRRAKRQA</sequence>
<dbReference type="EMBL" id="AP014704">
    <property type="protein sequence ID" value="BAQ47594.1"/>
    <property type="molecule type" value="Genomic_DNA"/>
</dbReference>
<dbReference type="KEGG" id="maqu:Maq22A_c23150"/>
<organism evidence="2 3">
    <name type="scientific">Methylobacterium aquaticum</name>
    <dbReference type="NCBI Taxonomy" id="270351"/>
    <lineage>
        <taxon>Bacteria</taxon>
        <taxon>Pseudomonadati</taxon>
        <taxon>Pseudomonadota</taxon>
        <taxon>Alphaproteobacteria</taxon>
        <taxon>Hyphomicrobiales</taxon>
        <taxon>Methylobacteriaceae</taxon>
        <taxon>Methylobacterium</taxon>
    </lineage>
</organism>
<gene>
    <name evidence="2" type="ORF">Maq22A_c23150</name>
</gene>
<proteinExistence type="predicted"/>
<feature type="region of interest" description="Disordered" evidence="1">
    <location>
        <begin position="222"/>
        <end position="248"/>
    </location>
</feature>
<accession>A0A0C6FQM0</accession>
<name>A0A0C6FQM0_9HYPH</name>
<evidence type="ECO:0000313" key="3">
    <source>
        <dbReference type="Proteomes" id="UP000061432"/>
    </source>
</evidence>